<feature type="transmembrane region" description="Helical" evidence="1">
    <location>
        <begin position="172"/>
        <end position="193"/>
    </location>
</feature>
<keyword evidence="1" id="KW-0812">Transmembrane</keyword>
<evidence type="ECO:0000256" key="1">
    <source>
        <dbReference type="SAM" id="Phobius"/>
    </source>
</evidence>
<keyword evidence="3" id="KW-1185">Reference proteome</keyword>
<keyword evidence="1" id="KW-0472">Membrane</keyword>
<evidence type="ECO:0008006" key="4">
    <source>
        <dbReference type="Google" id="ProtNLM"/>
    </source>
</evidence>
<dbReference type="Proteomes" id="UP000655751">
    <property type="component" value="Unassembled WGS sequence"/>
</dbReference>
<dbReference type="InterPro" id="IPR036444">
    <property type="entry name" value="PLipase_A2_dom_sf"/>
</dbReference>
<proteinExistence type="predicted"/>
<organism evidence="2 3">
    <name type="scientific">Nocardia bovistercoris</name>
    <dbReference type="NCBI Taxonomy" id="2785916"/>
    <lineage>
        <taxon>Bacteria</taxon>
        <taxon>Bacillati</taxon>
        <taxon>Actinomycetota</taxon>
        <taxon>Actinomycetes</taxon>
        <taxon>Mycobacteriales</taxon>
        <taxon>Nocardiaceae</taxon>
        <taxon>Nocardia</taxon>
    </lineage>
</organism>
<accession>A0A931IKW0</accession>
<protein>
    <recommendedName>
        <fullName evidence="4">Phospholipase</fullName>
    </recommendedName>
</protein>
<name>A0A931IKW0_9NOCA</name>
<dbReference type="GO" id="GO:0004623">
    <property type="term" value="F:phospholipase A2 activity"/>
    <property type="evidence" value="ECO:0007669"/>
    <property type="project" value="InterPro"/>
</dbReference>
<dbReference type="AlphaFoldDB" id="A0A931IKW0"/>
<dbReference type="Gene3D" id="1.20.90.10">
    <property type="entry name" value="Phospholipase A2 domain"/>
    <property type="match status" value="1"/>
</dbReference>
<comment type="caution">
    <text evidence="2">The sequence shown here is derived from an EMBL/GenBank/DDBJ whole genome shotgun (WGS) entry which is preliminary data.</text>
</comment>
<dbReference type="GO" id="GO:0050482">
    <property type="term" value="P:arachidonate secretion"/>
    <property type="evidence" value="ECO:0007669"/>
    <property type="project" value="InterPro"/>
</dbReference>
<dbReference type="SUPFAM" id="SSF48619">
    <property type="entry name" value="Phospholipase A2, PLA2"/>
    <property type="match status" value="1"/>
</dbReference>
<gene>
    <name evidence="2" type="ORF">IT779_34445</name>
</gene>
<evidence type="ECO:0000313" key="3">
    <source>
        <dbReference type="Proteomes" id="UP000655751"/>
    </source>
</evidence>
<dbReference type="EMBL" id="JADMLG010000024">
    <property type="protein sequence ID" value="MBH0781383.1"/>
    <property type="molecule type" value="Genomic_DNA"/>
</dbReference>
<dbReference type="GO" id="GO:0006644">
    <property type="term" value="P:phospholipid metabolic process"/>
    <property type="evidence" value="ECO:0007669"/>
    <property type="project" value="InterPro"/>
</dbReference>
<keyword evidence="1" id="KW-1133">Transmembrane helix</keyword>
<reference evidence="2" key="1">
    <citation type="submission" date="2020-11" db="EMBL/GenBank/DDBJ databases">
        <title>Nocardia NEAU-351.nov., a novel actinomycete isolated from the cow dung.</title>
        <authorList>
            <person name="Zhang X."/>
        </authorList>
    </citation>
    <scope>NUCLEOTIDE SEQUENCE</scope>
    <source>
        <strain evidence="2">NEAU-351</strain>
    </source>
</reference>
<sequence length="212" mass="21899">MAVAISTMACTVGFAPPAEAVRVAPENPTVAAAVADLTGGAVRITLPTDFVESAGYLPEIVDGLLVNPGGDCSSPVPLPSEFETACKAHDLGYDLLRYADRAGAPLGPWARQAIDAAFDRRMRGACDTRVGETSRAGCFTMAEIADTAVDLNSRRQHYGAPVVETPFASGGLLALLAAFGLGATGSILALAGFRRRTRASATGAPRPVRVRA</sequence>
<evidence type="ECO:0000313" key="2">
    <source>
        <dbReference type="EMBL" id="MBH0781383.1"/>
    </source>
</evidence>